<proteinExistence type="predicted"/>
<protein>
    <submittedName>
        <fullName evidence="1">Uncharacterized protein</fullName>
    </submittedName>
</protein>
<dbReference type="EMBL" id="JAPEUY010000007">
    <property type="protein sequence ID" value="KAJ4371351.1"/>
    <property type="molecule type" value="Genomic_DNA"/>
</dbReference>
<accession>A0A9W8Y9W5</accession>
<evidence type="ECO:0000313" key="2">
    <source>
        <dbReference type="Proteomes" id="UP001140560"/>
    </source>
</evidence>
<dbReference type="Proteomes" id="UP001140560">
    <property type="component" value="Unassembled WGS sequence"/>
</dbReference>
<reference evidence="1" key="1">
    <citation type="submission" date="2022-10" db="EMBL/GenBank/DDBJ databases">
        <title>Tapping the CABI collections for fungal endophytes: first genome assemblies for Collariella, Neodidymelliopsis, Ascochyta clinopodiicola, Didymella pomorum, Didymosphaeria variabile, Neocosmospora piperis and Neocucurbitaria cava.</title>
        <authorList>
            <person name="Hill R."/>
        </authorList>
    </citation>
    <scope>NUCLEOTIDE SEQUENCE</scope>
    <source>
        <strain evidence="1">IMI 356814</strain>
    </source>
</reference>
<dbReference type="AlphaFoldDB" id="A0A9W8Y9W5"/>
<comment type="caution">
    <text evidence="1">The sequence shown here is derived from an EMBL/GenBank/DDBJ whole genome shotgun (WGS) entry which is preliminary data.</text>
</comment>
<organism evidence="1 2">
    <name type="scientific">Neocucurbitaria cava</name>
    <dbReference type="NCBI Taxonomy" id="798079"/>
    <lineage>
        <taxon>Eukaryota</taxon>
        <taxon>Fungi</taxon>
        <taxon>Dikarya</taxon>
        <taxon>Ascomycota</taxon>
        <taxon>Pezizomycotina</taxon>
        <taxon>Dothideomycetes</taxon>
        <taxon>Pleosporomycetidae</taxon>
        <taxon>Pleosporales</taxon>
        <taxon>Pleosporineae</taxon>
        <taxon>Cucurbitariaceae</taxon>
        <taxon>Neocucurbitaria</taxon>
    </lineage>
</organism>
<name>A0A9W8Y9W5_9PLEO</name>
<sequence length="221" mass="24622">MPAQSGAPISLADRNEDQNNILVETLRDLVKSIDISHEFYNPDAPRPTLSTAGYDIPEDADFDLSLEAGGPYELAIDTEELLMAINNEDEKDDVHPEANPSINRGNANVAAVSIETLRERCRTARSRVKVLGLSGHKKVVTLNDHLLDRFLHDKLSNTEKFELNADPLSVFLDMVNGNIDTDIDAEFDTKEGIAMLVYMSRQGEIDWDEATQMVSQPQVLR</sequence>
<evidence type="ECO:0000313" key="1">
    <source>
        <dbReference type="EMBL" id="KAJ4371351.1"/>
    </source>
</evidence>
<gene>
    <name evidence="1" type="ORF">N0V83_004568</name>
</gene>
<keyword evidence="2" id="KW-1185">Reference proteome</keyword>